<dbReference type="OrthoDB" id="3699563at2"/>
<dbReference type="InterPro" id="IPR007278">
    <property type="entry name" value="DUF397"/>
</dbReference>
<dbReference type="AlphaFoldDB" id="A0A2S6GHP4"/>
<evidence type="ECO:0000259" key="1">
    <source>
        <dbReference type="Pfam" id="PF04149"/>
    </source>
</evidence>
<dbReference type="Proteomes" id="UP000239203">
    <property type="component" value="Unassembled WGS sequence"/>
</dbReference>
<reference evidence="2 3" key="1">
    <citation type="submission" date="2018-02" db="EMBL/GenBank/DDBJ databases">
        <title>Genomic Encyclopedia of Archaeal and Bacterial Type Strains, Phase II (KMG-II): from individual species to whole genera.</title>
        <authorList>
            <person name="Goeker M."/>
        </authorList>
    </citation>
    <scope>NUCLEOTIDE SEQUENCE [LARGE SCALE GENOMIC DNA]</scope>
    <source>
        <strain evidence="2 3">YU 961-1</strain>
    </source>
</reference>
<proteinExistence type="predicted"/>
<keyword evidence="3" id="KW-1185">Reference proteome</keyword>
<name>A0A2S6GHP4_9PSEU</name>
<dbReference type="RefSeq" id="WP_104481806.1">
    <property type="nucleotide sequence ID" value="NZ_CP154825.1"/>
</dbReference>
<evidence type="ECO:0000313" key="2">
    <source>
        <dbReference type="EMBL" id="PPK64737.1"/>
    </source>
</evidence>
<protein>
    <submittedName>
        <fullName evidence="2">Uncharacterized protein DUF397</fullName>
    </submittedName>
</protein>
<gene>
    <name evidence="2" type="ORF">CLV40_118127</name>
</gene>
<sequence>MQTTTRFRKSSRSGATSDCVEIGHTLRTVRDSKRPDVELHADIRALLDYLRSA</sequence>
<dbReference type="Pfam" id="PF04149">
    <property type="entry name" value="DUF397"/>
    <property type="match status" value="1"/>
</dbReference>
<comment type="caution">
    <text evidence="2">The sequence shown here is derived from an EMBL/GenBank/DDBJ whole genome shotgun (WGS) entry which is preliminary data.</text>
</comment>
<dbReference type="EMBL" id="PTIX01000018">
    <property type="protein sequence ID" value="PPK64737.1"/>
    <property type="molecule type" value="Genomic_DNA"/>
</dbReference>
<accession>A0A2S6GHP4</accession>
<organism evidence="2 3">
    <name type="scientific">Actinokineospora auranticolor</name>
    <dbReference type="NCBI Taxonomy" id="155976"/>
    <lineage>
        <taxon>Bacteria</taxon>
        <taxon>Bacillati</taxon>
        <taxon>Actinomycetota</taxon>
        <taxon>Actinomycetes</taxon>
        <taxon>Pseudonocardiales</taxon>
        <taxon>Pseudonocardiaceae</taxon>
        <taxon>Actinokineospora</taxon>
    </lineage>
</organism>
<feature type="domain" description="DUF397" evidence="1">
    <location>
        <begin position="6"/>
        <end position="37"/>
    </location>
</feature>
<evidence type="ECO:0000313" key="3">
    <source>
        <dbReference type="Proteomes" id="UP000239203"/>
    </source>
</evidence>